<keyword evidence="1" id="KW-0472">Membrane</keyword>
<organism evidence="5">
    <name type="scientific">Brugia timori</name>
    <dbReference type="NCBI Taxonomy" id="42155"/>
    <lineage>
        <taxon>Eukaryota</taxon>
        <taxon>Metazoa</taxon>
        <taxon>Ecdysozoa</taxon>
        <taxon>Nematoda</taxon>
        <taxon>Chromadorea</taxon>
        <taxon>Rhabditida</taxon>
        <taxon>Spirurina</taxon>
        <taxon>Spiruromorpha</taxon>
        <taxon>Filarioidea</taxon>
        <taxon>Onchocercidae</taxon>
        <taxon>Brugia</taxon>
    </lineage>
</organism>
<dbReference type="WBParaSite" id="BTMF_0000083501-mRNA-1">
    <property type="protein sequence ID" value="BTMF_0000083501-mRNA-1"/>
    <property type="gene ID" value="BTMF_0000083501"/>
</dbReference>
<evidence type="ECO:0000313" key="3">
    <source>
        <dbReference type="EMBL" id="VDO06998.1"/>
    </source>
</evidence>
<evidence type="ECO:0000313" key="5">
    <source>
        <dbReference type="WBParaSite" id="BTMF_0000083501-mRNA-1"/>
    </source>
</evidence>
<keyword evidence="4" id="KW-1185">Reference proteome</keyword>
<dbReference type="Proteomes" id="UP000280834">
    <property type="component" value="Unassembled WGS sequence"/>
</dbReference>
<dbReference type="GO" id="GO:0004197">
    <property type="term" value="F:cysteine-type endopeptidase activity"/>
    <property type="evidence" value="ECO:0007669"/>
    <property type="project" value="InterPro"/>
</dbReference>
<gene>
    <name evidence="3" type="ORF">BTMF_LOCUS199</name>
</gene>
<dbReference type="InterPro" id="IPR002138">
    <property type="entry name" value="Pept_C14_p10"/>
</dbReference>
<dbReference type="InterPro" id="IPR011600">
    <property type="entry name" value="Pept_C14_caspase"/>
</dbReference>
<name>A0A0R3Q3G7_9BILA</name>
<reference evidence="3 4" key="2">
    <citation type="submission" date="2018-11" db="EMBL/GenBank/DDBJ databases">
        <authorList>
            <consortium name="Pathogen Informatics"/>
        </authorList>
    </citation>
    <scope>NUCLEOTIDE SEQUENCE [LARGE SCALE GENOMIC DNA]</scope>
</reference>
<dbReference type="AlphaFoldDB" id="A0A0R3Q3G7"/>
<dbReference type="EMBL" id="UZAG01000078">
    <property type="protein sequence ID" value="VDO06998.1"/>
    <property type="molecule type" value="Genomic_DNA"/>
</dbReference>
<evidence type="ECO:0000256" key="1">
    <source>
        <dbReference type="SAM" id="Phobius"/>
    </source>
</evidence>
<sequence>MKGSWFVQSICEVFANLISICGVLLICLQVNKQVADAFESSSGSFKQIPDHSSRLRKAFYFFPGTIKPF</sequence>
<feature type="transmembrane region" description="Helical" evidence="1">
    <location>
        <begin position="6"/>
        <end position="28"/>
    </location>
</feature>
<keyword evidence="1" id="KW-1133">Transmembrane helix</keyword>
<feature type="domain" description="Caspase family p10" evidence="2">
    <location>
        <begin position="1"/>
        <end position="63"/>
    </location>
</feature>
<proteinExistence type="predicted"/>
<keyword evidence="1" id="KW-0812">Transmembrane</keyword>
<evidence type="ECO:0000259" key="2">
    <source>
        <dbReference type="PROSITE" id="PS50207"/>
    </source>
</evidence>
<dbReference type="SUPFAM" id="SSF52129">
    <property type="entry name" value="Caspase-like"/>
    <property type="match status" value="1"/>
</dbReference>
<dbReference type="STRING" id="42155.A0A0R3Q3G7"/>
<dbReference type="InterPro" id="IPR029030">
    <property type="entry name" value="Caspase-like_dom_sf"/>
</dbReference>
<evidence type="ECO:0000313" key="4">
    <source>
        <dbReference type="Proteomes" id="UP000280834"/>
    </source>
</evidence>
<dbReference type="Gene3D" id="3.30.70.1470">
    <property type="entry name" value="Caspase-like"/>
    <property type="match status" value="1"/>
</dbReference>
<accession>A0A0R3Q3G7</accession>
<dbReference type="PROSITE" id="PS50207">
    <property type="entry name" value="CASPASE_P10"/>
    <property type="match status" value="1"/>
</dbReference>
<protein>
    <submittedName>
        <fullName evidence="5">CASPASE_P10 domain-containing protein</fullName>
    </submittedName>
</protein>
<dbReference type="GO" id="GO:0006508">
    <property type="term" value="P:proteolysis"/>
    <property type="evidence" value="ECO:0007669"/>
    <property type="project" value="InterPro"/>
</dbReference>
<reference evidence="5" key="1">
    <citation type="submission" date="2017-02" db="UniProtKB">
        <authorList>
            <consortium name="WormBaseParasite"/>
        </authorList>
    </citation>
    <scope>IDENTIFICATION</scope>
</reference>
<dbReference type="Pfam" id="PF00656">
    <property type="entry name" value="Peptidase_C14"/>
    <property type="match status" value="1"/>
</dbReference>